<dbReference type="InterPro" id="IPR036390">
    <property type="entry name" value="WH_DNA-bd_sf"/>
</dbReference>
<evidence type="ECO:0000256" key="1">
    <source>
        <dbReference type="SAM" id="Coils"/>
    </source>
</evidence>
<accession>A0A6B0GPY2</accession>
<dbReference type="RefSeq" id="WP_158204368.1">
    <property type="nucleotide sequence ID" value="NZ_WSZK01000015.1"/>
</dbReference>
<dbReference type="Gene3D" id="1.10.10.10">
    <property type="entry name" value="Winged helix-like DNA-binding domain superfamily/Winged helix DNA-binding domain"/>
    <property type="match status" value="1"/>
</dbReference>
<dbReference type="GO" id="GO:0003700">
    <property type="term" value="F:DNA-binding transcription factor activity"/>
    <property type="evidence" value="ECO:0007669"/>
    <property type="project" value="InterPro"/>
</dbReference>
<dbReference type="OrthoDB" id="174131at2157"/>
<evidence type="ECO:0000259" key="2">
    <source>
        <dbReference type="Pfam" id="PF12802"/>
    </source>
</evidence>
<feature type="coiled-coil region" evidence="1">
    <location>
        <begin position="103"/>
        <end position="130"/>
    </location>
</feature>
<dbReference type="Pfam" id="PF12802">
    <property type="entry name" value="MarR_2"/>
    <property type="match status" value="1"/>
</dbReference>
<organism evidence="3 4">
    <name type="scientific">Halomarina oriensis</name>
    <dbReference type="NCBI Taxonomy" id="671145"/>
    <lineage>
        <taxon>Archaea</taxon>
        <taxon>Methanobacteriati</taxon>
        <taxon>Methanobacteriota</taxon>
        <taxon>Stenosarchaea group</taxon>
        <taxon>Halobacteria</taxon>
        <taxon>Halobacteriales</taxon>
        <taxon>Natronomonadaceae</taxon>
        <taxon>Halomarina</taxon>
    </lineage>
</organism>
<feature type="domain" description="HTH marR-type" evidence="2">
    <location>
        <begin position="11"/>
        <end position="59"/>
    </location>
</feature>
<evidence type="ECO:0000313" key="4">
    <source>
        <dbReference type="Proteomes" id="UP000451471"/>
    </source>
</evidence>
<protein>
    <recommendedName>
        <fullName evidence="2">HTH marR-type domain-containing protein</fullName>
    </recommendedName>
</protein>
<dbReference type="InterPro" id="IPR036388">
    <property type="entry name" value="WH-like_DNA-bd_sf"/>
</dbReference>
<reference evidence="3 4" key="1">
    <citation type="submission" date="2019-12" db="EMBL/GenBank/DDBJ databases">
        <title>Halocatena pleomorpha gen. nov. sp. nov., an extremely halophilic archaeon of family Halobacteriaceae isolated from saltpan soil.</title>
        <authorList>
            <person name="Pal Y."/>
            <person name="Verma A."/>
            <person name="Krishnamurthi S."/>
            <person name="Kumar P."/>
        </authorList>
    </citation>
    <scope>NUCLEOTIDE SEQUENCE [LARGE SCALE GENOMIC DNA]</scope>
    <source>
        <strain evidence="3 4">JCM 16495</strain>
    </source>
</reference>
<dbReference type="AlphaFoldDB" id="A0A6B0GPY2"/>
<comment type="caution">
    <text evidence="3">The sequence shown here is derived from an EMBL/GenBank/DDBJ whole genome shotgun (WGS) entry which is preliminary data.</text>
</comment>
<evidence type="ECO:0000313" key="3">
    <source>
        <dbReference type="EMBL" id="MWG34723.1"/>
    </source>
</evidence>
<keyword evidence="4" id="KW-1185">Reference proteome</keyword>
<dbReference type="SUPFAM" id="SSF46785">
    <property type="entry name" value="Winged helix' DNA-binding domain"/>
    <property type="match status" value="1"/>
</dbReference>
<dbReference type="Proteomes" id="UP000451471">
    <property type="component" value="Unassembled WGS sequence"/>
</dbReference>
<dbReference type="EMBL" id="WSZK01000015">
    <property type="protein sequence ID" value="MWG34723.1"/>
    <property type="molecule type" value="Genomic_DNA"/>
</dbReference>
<gene>
    <name evidence="3" type="ORF">GQS65_09515</name>
</gene>
<proteinExistence type="predicted"/>
<sequence length="194" mass="22491">MTDPNLARHIDRQAARFLRAVEYYGGEATMTEIRQRTGLSRDVANHRFQRLEDLELIEISYADEGYGDRRPPKVAHLTGLARKEIERGLLRILRDDGDSTEGVLDVESEMREVRDRLDRHQRRLDVLSASDPEDDLHERIDAVQDRLNDIETYSDEWNEAAEFYLRALRAALEDHGIDVGEYLREAQREPDSSA</sequence>
<dbReference type="InterPro" id="IPR000835">
    <property type="entry name" value="HTH_MarR-typ"/>
</dbReference>
<keyword evidence="1" id="KW-0175">Coiled coil</keyword>
<name>A0A6B0GPY2_9EURY</name>